<evidence type="ECO:0000313" key="12">
    <source>
        <dbReference type="Proteomes" id="UP001432322"/>
    </source>
</evidence>
<dbReference type="PROSITE" id="PS51843">
    <property type="entry name" value="NR_LBD"/>
    <property type="match status" value="1"/>
</dbReference>
<keyword evidence="8" id="KW-0539">Nucleus</keyword>
<feature type="non-terminal residue" evidence="11">
    <location>
        <position position="404"/>
    </location>
</feature>
<dbReference type="GO" id="GO:0043565">
    <property type="term" value="F:sequence-specific DNA binding"/>
    <property type="evidence" value="ECO:0007669"/>
    <property type="project" value="InterPro"/>
</dbReference>
<gene>
    <name evidence="11" type="ORF">PFISCL1PPCAC_13140</name>
</gene>
<dbReference type="PANTHER" id="PTHR46011:SF6">
    <property type="entry name" value="HIGH ZINC ACTIVATED NUCLEAR RECEPTOR PROTEIN"/>
    <property type="match status" value="1"/>
</dbReference>
<dbReference type="Gene3D" id="1.10.565.10">
    <property type="entry name" value="Retinoid X Receptor"/>
    <property type="match status" value="1"/>
</dbReference>
<evidence type="ECO:0000256" key="4">
    <source>
        <dbReference type="ARBA" id="ARBA00023015"/>
    </source>
</evidence>
<dbReference type="Proteomes" id="UP001432322">
    <property type="component" value="Unassembled WGS sequence"/>
</dbReference>
<keyword evidence="4" id="KW-0805">Transcription regulation</keyword>
<feature type="domain" description="NR LBD" evidence="10">
    <location>
        <begin position="152"/>
        <end position="404"/>
    </location>
</feature>
<keyword evidence="12" id="KW-1185">Reference proteome</keyword>
<dbReference type="GO" id="GO:0008270">
    <property type="term" value="F:zinc ion binding"/>
    <property type="evidence" value="ECO:0007669"/>
    <property type="project" value="UniProtKB-KW"/>
</dbReference>
<feature type="domain" description="Nuclear receptor" evidence="9">
    <location>
        <begin position="17"/>
        <end position="93"/>
    </location>
</feature>
<dbReference type="PROSITE" id="PS51030">
    <property type="entry name" value="NUCLEAR_REC_DBD_2"/>
    <property type="match status" value="1"/>
</dbReference>
<dbReference type="Gene3D" id="3.30.50.10">
    <property type="entry name" value="Erythroid Transcription Factor GATA-1, subunit A"/>
    <property type="match status" value="1"/>
</dbReference>
<name>A0AAV5VQS7_9BILA</name>
<keyword evidence="6" id="KW-0804">Transcription</keyword>
<dbReference type="EMBL" id="BTSY01000004">
    <property type="protein sequence ID" value="GMT21843.1"/>
    <property type="molecule type" value="Genomic_DNA"/>
</dbReference>
<evidence type="ECO:0000256" key="3">
    <source>
        <dbReference type="ARBA" id="ARBA00022833"/>
    </source>
</evidence>
<evidence type="ECO:0008006" key="13">
    <source>
        <dbReference type="Google" id="ProtNLM"/>
    </source>
</evidence>
<keyword evidence="1" id="KW-0479">Metal-binding</keyword>
<evidence type="ECO:0000256" key="6">
    <source>
        <dbReference type="ARBA" id="ARBA00023163"/>
    </source>
</evidence>
<dbReference type="SUPFAM" id="SSF57716">
    <property type="entry name" value="Glucocorticoid receptor-like (DNA-binding domain)"/>
    <property type="match status" value="1"/>
</dbReference>
<keyword evidence="3" id="KW-0862">Zinc</keyword>
<evidence type="ECO:0000313" key="11">
    <source>
        <dbReference type="EMBL" id="GMT21843.1"/>
    </source>
</evidence>
<dbReference type="GO" id="GO:0005634">
    <property type="term" value="C:nucleus"/>
    <property type="evidence" value="ECO:0007669"/>
    <property type="project" value="TreeGrafter"/>
</dbReference>
<organism evidence="11 12">
    <name type="scientific">Pristionchus fissidentatus</name>
    <dbReference type="NCBI Taxonomy" id="1538716"/>
    <lineage>
        <taxon>Eukaryota</taxon>
        <taxon>Metazoa</taxon>
        <taxon>Ecdysozoa</taxon>
        <taxon>Nematoda</taxon>
        <taxon>Chromadorea</taxon>
        <taxon>Rhabditida</taxon>
        <taxon>Rhabditina</taxon>
        <taxon>Diplogasteromorpha</taxon>
        <taxon>Diplogasteroidea</taxon>
        <taxon>Neodiplogasteridae</taxon>
        <taxon>Pristionchus</taxon>
    </lineage>
</organism>
<protein>
    <recommendedName>
        <fullName evidence="13">Nuclear receptor</fullName>
    </recommendedName>
</protein>
<evidence type="ECO:0000256" key="7">
    <source>
        <dbReference type="ARBA" id="ARBA00023170"/>
    </source>
</evidence>
<dbReference type="AlphaFoldDB" id="A0AAV5VQS7"/>
<evidence type="ECO:0000256" key="1">
    <source>
        <dbReference type="ARBA" id="ARBA00022723"/>
    </source>
</evidence>
<evidence type="ECO:0000259" key="9">
    <source>
        <dbReference type="PROSITE" id="PS51030"/>
    </source>
</evidence>
<dbReference type="PRINTS" id="PR00047">
    <property type="entry name" value="STROIDFINGER"/>
</dbReference>
<dbReference type="GO" id="GO:0003700">
    <property type="term" value="F:DNA-binding transcription factor activity"/>
    <property type="evidence" value="ECO:0007669"/>
    <property type="project" value="InterPro"/>
</dbReference>
<evidence type="ECO:0000256" key="8">
    <source>
        <dbReference type="ARBA" id="ARBA00023242"/>
    </source>
</evidence>
<dbReference type="Pfam" id="PF00104">
    <property type="entry name" value="Hormone_recep"/>
    <property type="match status" value="1"/>
</dbReference>
<evidence type="ECO:0000256" key="2">
    <source>
        <dbReference type="ARBA" id="ARBA00022771"/>
    </source>
</evidence>
<evidence type="ECO:0000256" key="5">
    <source>
        <dbReference type="ARBA" id="ARBA00023125"/>
    </source>
</evidence>
<comment type="caution">
    <text evidence="11">The sequence shown here is derived from an EMBL/GenBank/DDBJ whole genome shotgun (WGS) entry which is preliminary data.</text>
</comment>
<accession>A0AAV5VQS7</accession>
<evidence type="ECO:0000259" key="10">
    <source>
        <dbReference type="PROSITE" id="PS51843"/>
    </source>
</evidence>
<keyword evidence="5" id="KW-0238">DNA-binding</keyword>
<dbReference type="PANTHER" id="PTHR46011">
    <property type="entry name" value="NUCLEAR HORMONE RECEPTOR FAMILY MEMBER NHR-86-RELATED"/>
    <property type="match status" value="1"/>
</dbReference>
<keyword evidence="7" id="KW-0675">Receptor</keyword>
<dbReference type="InterPro" id="IPR013088">
    <property type="entry name" value="Znf_NHR/GATA"/>
</dbReference>
<dbReference type="SMART" id="SM00399">
    <property type="entry name" value="ZnF_C4"/>
    <property type="match status" value="1"/>
</dbReference>
<dbReference type="InterPro" id="IPR001628">
    <property type="entry name" value="Znf_hrmn_rcpt"/>
</dbReference>
<keyword evidence="2" id="KW-0863">Zinc-finger</keyword>
<dbReference type="Pfam" id="PF00105">
    <property type="entry name" value="zf-C4"/>
    <property type="match status" value="1"/>
</dbReference>
<dbReference type="InterPro" id="IPR035500">
    <property type="entry name" value="NHR-like_dom_sf"/>
</dbReference>
<sequence>MSASKIQIKKKKRFLDCRQCLVCGGKTISAHLGMDVCRACSVFYRRSVGKRTYECKSRTNNCEVNRDHGSSCRKCRFALIEKLIGESGGEIKQEQSSDLSSPAEGSEEIEMKECHSSECKPSGSVSHVCTPATPQASLKIVERVRAGYRTMSQIRVTSELLVRPDPPHPMIMNERDCPYIEATFATVQNANRILLSSIVGFSPTAFPEFAEFSREEQWALSKNFFYRFSIFESSYRAHMEFPKHPERQFAGFTIWFDHEYDERYFADCPNQIDIKGVKNELQNHCKHNLHNFRAFMQRTQLTEHEFLIVLALMFWTIEGVPLSDEIVRTAERIRLEIMQELHTYYREERGLLDYAARIGELLTLVQVFDRSDCMKEKFEFLRLMNVISDDAFMYRVQRDTSPLP</sequence>
<reference evidence="11" key="1">
    <citation type="submission" date="2023-10" db="EMBL/GenBank/DDBJ databases">
        <title>Genome assembly of Pristionchus species.</title>
        <authorList>
            <person name="Yoshida K."/>
            <person name="Sommer R.J."/>
        </authorList>
    </citation>
    <scope>NUCLEOTIDE SEQUENCE</scope>
    <source>
        <strain evidence="11">RS5133</strain>
    </source>
</reference>
<dbReference type="SUPFAM" id="SSF48508">
    <property type="entry name" value="Nuclear receptor ligand-binding domain"/>
    <property type="match status" value="1"/>
</dbReference>
<proteinExistence type="predicted"/>
<dbReference type="InterPro" id="IPR000536">
    <property type="entry name" value="Nucl_hrmn_rcpt_lig-bd"/>
</dbReference>
<dbReference type="SMART" id="SM00430">
    <property type="entry name" value="HOLI"/>
    <property type="match status" value="1"/>
</dbReference>